<keyword evidence="3" id="KW-1185">Reference proteome</keyword>
<keyword evidence="1" id="KW-0472">Membrane</keyword>
<feature type="transmembrane region" description="Helical" evidence="1">
    <location>
        <begin position="38"/>
        <end position="56"/>
    </location>
</feature>
<proteinExistence type="predicted"/>
<dbReference type="STRING" id="765440.A0A0C3CIF8"/>
<keyword evidence="1" id="KW-1133">Transmembrane helix</keyword>
<dbReference type="Proteomes" id="UP000054166">
    <property type="component" value="Unassembled WGS sequence"/>
</dbReference>
<reference evidence="2 3" key="1">
    <citation type="submission" date="2014-04" db="EMBL/GenBank/DDBJ databases">
        <authorList>
            <consortium name="DOE Joint Genome Institute"/>
            <person name="Kuo A."/>
            <person name="Tarkka M."/>
            <person name="Buscot F."/>
            <person name="Kohler A."/>
            <person name="Nagy L.G."/>
            <person name="Floudas D."/>
            <person name="Copeland A."/>
            <person name="Barry K.W."/>
            <person name="Cichocki N."/>
            <person name="Veneault-Fourrey C."/>
            <person name="LaButti K."/>
            <person name="Lindquist E.A."/>
            <person name="Lipzen A."/>
            <person name="Lundell T."/>
            <person name="Morin E."/>
            <person name="Murat C."/>
            <person name="Sun H."/>
            <person name="Tunlid A."/>
            <person name="Henrissat B."/>
            <person name="Grigoriev I.V."/>
            <person name="Hibbett D.S."/>
            <person name="Martin F."/>
            <person name="Nordberg H.P."/>
            <person name="Cantor M.N."/>
            <person name="Hua S.X."/>
        </authorList>
    </citation>
    <scope>NUCLEOTIDE SEQUENCE [LARGE SCALE GENOMIC DNA]</scope>
    <source>
        <strain evidence="2 3">F 1598</strain>
    </source>
</reference>
<keyword evidence="1" id="KW-0812">Transmembrane</keyword>
<dbReference type="InParanoid" id="A0A0C3CIF8"/>
<evidence type="ECO:0000256" key="1">
    <source>
        <dbReference type="SAM" id="Phobius"/>
    </source>
</evidence>
<dbReference type="AlphaFoldDB" id="A0A0C3CIF8"/>
<dbReference type="HOGENOM" id="CLU_045279_0_0_1"/>
<accession>A0A0C3CIF8</accession>
<sequence>MLLSAATRFRFPWFPPAMAPYSLLQSQRPTLYSSRRKFFAIAAVLLSILIASSLWYKDDTLCQLSIRIPTCTSQKAAASPQTFVHQNIVVASVFGFHFDVWLALVWTIQRVLKGHGHVQVYGDVPFAYDFDTILDRLGLYHGSIKDPAELMNDIRRNTAIDLVIFGTCSVDLRHWHDELLAAWDARDDDHKFQLACTPHHQAELGWHPLITPWARRNSIRLLPISKHVGGAFRKEFKDLGGSLDPKLHSAGLGLVPIDTHVPILDLPHLPDKSGRHVLINAVIQGSFAEDRRSYPYTFENLIRSLHENPTSWGYRPLGDGPSFIPDTTLVDPPFKLHLVGSGWIDLPPQLKNVVEFHVSLNYSQYYDVMAEMDVCVPAFGPSDEYYALQASSTVAMCLEVNVPILATPRMREAYTHIDDDRVSIAYPSVMTEIDAIIALRTQSAATFLASDPSKLGRTMGSNAAVQQAVEQMMAKGWVRSKKGFEATKSEIWAANEDVVKKILLGLP</sequence>
<evidence type="ECO:0000313" key="2">
    <source>
        <dbReference type="EMBL" id="KIM89557.1"/>
    </source>
</evidence>
<dbReference type="OrthoDB" id="549336at2759"/>
<dbReference type="EMBL" id="KN832974">
    <property type="protein sequence ID" value="KIM89557.1"/>
    <property type="molecule type" value="Genomic_DNA"/>
</dbReference>
<organism evidence="2 3">
    <name type="scientific">Piloderma croceum (strain F 1598)</name>
    <dbReference type="NCBI Taxonomy" id="765440"/>
    <lineage>
        <taxon>Eukaryota</taxon>
        <taxon>Fungi</taxon>
        <taxon>Dikarya</taxon>
        <taxon>Basidiomycota</taxon>
        <taxon>Agaricomycotina</taxon>
        <taxon>Agaricomycetes</taxon>
        <taxon>Agaricomycetidae</taxon>
        <taxon>Atheliales</taxon>
        <taxon>Atheliaceae</taxon>
        <taxon>Piloderma</taxon>
    </lineage>
</organism>
<gene>
    <name evidence="2" type="ORF">PILCRDRAFT_190782</name>
</gene>
<reference evidence="3" key="2">
    <citation type="submission" date="2015-01" db="EMBL/GenBank/DDBJ databases">
        <title>Evolutionary Origins and Diversification of the Mycorrhizal Mutualists.</title>
        <authorList>
            <consortium name="DOE Joint Genome Institute"/>
            <consortium name="Mycorrhizal Genomics Consortium"/>
            <person name="Kohler A."/>
            <person name="Kuo A."/>
            <person name="Nagy L.G."/>
            <person name="Floudas D."/>
            <person name="Copeland A."/>
            <person name="Barry K.W."/>
            <person name="Cichocki N."/>
            <person name="Veneault-Fourrey C."/>
            <person name="LaButti K."/>
            <person name="Lindquist E.A."/>
            <person name="Lipzen A."/>
            <person name="Lundell T."/>
            <person name="Morin E."/>
            <person name="Murat C."/>
            <person name="Riley R."/>
            <person name="Ohm R."/>
            <person name="Sun H."/>
            <person name="Tunlid A."/>
            <person name="Henrissat B."/>
            <person name="Grigoriev I.V."/>
            <person name="Hibbett D.S."/>
            <person name="Martin F."/>
        </authorList>
    </citation>
    <scope>NUCLEOTIDE SEQUENCE [LARGE SCALE GENOMIC DNA]</scope>
    <source>
        <strain evidence="3">F 1598</strain>
    </source>
</reference>
<evidence type="ECO:0008006" key="4">
    <source>
        <dbReference type="Google" id="ProtNLM"/>
    </source>
</evidence>
<protein>
    <recommendedName>
        <fullName evidence="4">Glycosyltransferase family 1 protein</fullName>
    </recommendedName>
</protein>
<evidence type="ECO:0000313" key="3">
    <source>
        <dbReference type="Proteomes" id="UP000054166"/>
    </source>
</evidence>
<name>A0A0C3CIF8_PILCF</name>